<sequence>MTDIKVLRLDRADHVRNDPSLLAAAASDGAIFLLLDGLTPRFDAAGRIAWSRLSNAPADAERVFLGMDGGRGCFALIPQTSDGASMRSVRDLAGQLDAGDFSAYSMARSLLDWHVRQRFCSRCGFTTTVAKGGWQRNCANSKCAAVHYPRTDPVVIMTVEWAGEGGEPQLLLGRQAGFPPGMYSALAGFVEPGETIEAAVAREVHEEAGLAVRDVRYISSQSWPFPSQLMIGCHAICDDGAITTNSDELEDARWFSRSQVSEAMLGNGPGPVSVPPTYAIAHWLIARWLAATGTCAPQ</sequence>
<evidence type="ECO:0000256" key="2">
    <source>
        <dbReference type="ARBA" id="ARBA00001947"/>
    </source>
</evidence>
<dbReference type="PANTHER" id="PTHR42904:SF6">
    <property type="entry name" value="NAD-CAPPED RNA HYDROLASE NUDT12"/>
    <property type="match status" value="1"/>
</dbReference>
<dbReference type="Pfam" id="PF00293">
    <property type="entry name" value="NUDIX"/>
    <property type="match status" value="1"/>
</dbReference>
<keyword evidence="8" id="KW-0520">NAD</keyword>
<dbReference type="Proteomes" id="UP001259803">
    <property type="component" value="Unassembled WGS sequence"/>
</dbReference>
<dbReference type="InterPro" id="IPR049734">
    <property type="entry name" value="NudC-like_C"/>
</dbReference>
<reference evidence="11 12" key="1">
    <citation type="submission" date="2023-09" db="EMBL/GenBank/DDBJ databases">
        <authorList>
            <person name="Rey-Velasco X."/>
        </authorList>
    </citation>
    <scope>NUCLEOTIDE SEQUENCE [LARGE SCALE GENOMIC DNA]</scope>
    <source>
        <strain evidence="11 12">F390</strain>
    </source>
</reference>
<dbReference type="InterPro" id="IPR020084">
    <property type="entry name" value="NUDIX_hydrolase_CS"/>
</dbReference>
<comment type="similarity">
    <text evidence="3">Belongs to the Nudix hydrolase family. NudC subfamily.</text>
</comment>
<dbReference type="EMBL" id="JAVRHS010000001">
    <property type="protein sequence ID" value="MDT0574770.1"/>
    <property type="molecule type" value="Genomic_DNA"/>
</dbReference>
<dbReference type="InterPro" id="IPR015376">
    <property type="entry name" value="Znr_NADH_PPase"/>
</dbReference>
<dbReference type="Pfam" id="PF09297">
    <property type="entry name" value="Zn_ribbon_NUD"/>
    <property type="match status" value="1"/>
</dbReference>
<proteinExistence type="inferred from homology"/>
<keyword evidence="7" id="KW-0460">Magnesium</keyword>
<evidence type="ECO:0000313" key="12">
    <source>
        <dbReference type="Proteomes" id="UP001259803"/>
    </source>
</evidence>
<dbReference type="NCBIfam" id="NF001299">
    <property type="entry name" value="PRK00241.1"/>
    <property type="match status" value="1"/>
</dbReference>
<comment type="caution">
    <text evidence="11">The sequence shown here is derived from an EMBL/GenBank/DDBJ whole genome shotgun (WGS) entry which is preliminary data.</text>
</comment>
<evidence type="ECO:0000259" key="10">
    <source>
        <dbReference type="PROSITE" id="PS51462"/>
    </source>
</evidence>
<dbReference type="InterPro" id="IPR050241">
    <property type="entry name" value="NAD-cap_RNA_hydrolase_NudC"/>
</dbReference>
<dbReference type="EC" id="3.6.1.22" evidence="4"/>
<dbReference type="RefSeq" id="WP_311339334.1">
    <property type="nucleotide sequence ID" value="NZ_JAVRHS010000001.1"/>
</dbReference>
<protein>
    <recommendedName>
        <fullName evidence="4">NAD(+) diphosphatase</fullName>
        <ecNumber evidence="4">3.6.1.22</ecNumber>
    </recommendedName>
</protein>
<dbReference type="InterPro" id="IPR015375">
    <property type="entry name" value="NADH_PPase-like_N"/>
</dbReference>
<dbReference type="Gene3D" id="3.90.79.20">
    <property type="match status" value="1"/>
</dbReference>
<keyword evidence="6 11" id="KW-0378">Hydrolase</keyword>
<evidence type="ECO:0000256" key="6">
    <source>
        <dbReference type="ARBA" id="ARBA00022801"/>
    </source>
</evidence>
<evidence type="ECO:0000256" key="4">
    <source>
        <dbReference type="ARBA" id="ARBA00012381"/>
    </source>
</evidence>
<evidence type="ECO:0000313" key="11">
    <source>
        <dbReference type="EMBL" id="MDT0574770.1"/>
    </source>
</evidence>
<evidence type="ECO:0000256" key="3">
    <source>
        <dbReference type="ARBA" id="ARBA00009595"/>
    </source>
</evidence>
<gene>
    <name evidence="11" type="primary">nudC</name>
    <name evidence="11" type="ORF">RM533_01070</name>
</gene>
<dbReference type="SUPFAM" id="SSF55811">
    <property type="entry name" value="Nudix"/>
    <property type="match status" value="1"/>
</dbReference>
<keyword evidence="12" id="KW-1185">Reference proteome</keyword>
<dbReference type="PROSITE" id="PS00893">
    <property type="entry name" value="NUDIX_BOX"/>
    <property type="match status" value="1"/>
</dbReference>
<evidence type="ECO:0000256" key="9">
    <source>
        <dbReference type="ARBA" id="ARBA00023679"/>
    </source>
</evidence>
<accession>A0ABU2ZEG5</accession>
<dbReference type="PROSITE" id="PS51462">
    <property type="entry name" value="NUDIX"/>
    <property type="match status" value="1"/>
</dbReference>
<dbReference type="Pfam" id="PF09296">
    <property type="entry name" value="NUDIX-like"/>
    <property type="match status" value="1"/>
</dbReference>
<dbReference type="InterPro" id="IPR000086">
    <property type="entry name" value="NUDIX_hydrolase_dom"/>
</dbReference>
<feature type="domain" description="Nudix hydrolase" evidence="10">
    <location>
        <begin position="149"/>
        <end position="278"/>
    </location>
</feature>
<dbReference type="PANTHER" id="PTHR42904">
    <property type="entry name" value="NUDIX HYDROLASE, NUDC SUBFAMILY"/>
    <property type="match status" value="1"/>
</dbReference>
<comment type="catalytic activity">
    <reaction evidence="9">
        <text>a 5'-end NAD(+)-phospho-ribonucleoside in mRNA + H2O = a 5'-end phospho-adenosine-phospho-ribonucleoside in mRNA + beta-nicotinamide D-ribonucleotide + 2 H(+)</text>
        <dbReference type="Rhea" id="RHEA:60876"/>
        <dbReference type="Rhea" id="RHEA-COMP:15698"/>
        <dbReference type="Rhea" id="RHEA-COMP:15719"/>
        <dbReference type="ChEBI" id="CHEBI:14649"/>
        <dbReference type="ChEBI" id="CHEBI:15377"/>
        <dbReference type="ChEBI" id="CHEBI:15378"/>
        <dbReference type="ChEBI" id="CHEBI:144029"/>
        <dbReference type="ChEBI" id="CHEBI:144051"/>
    </reaction>
    <physiologicalReaction direction="left-to-right" evidence="9">
        <dbReference type="Rhea" id="RHEA:60877"/>
    </physiologicalReaction>
</comment>
<organism evidence="11 12">
    <name type="scientific">Croceicoccus esteveae</name>
    <dbReference type="NCBI Taxonomy" id="3075597"/>
    <lineage>
        <taxon>Bacteria</taxon>
        <taxon>Pseudomonadati</taxon>
        <taxon>Pseudomonadota</taxon>
        <taxon>Alphaproteobacteria</taxon>
        <taxon>Sphingomonadales</taxon>
        <taxon>Erythrobacteraceae</taxon>
        <taxon>Croceicoccus</taxon>
    </lineage>
</organism>
<dbReference type="GO" id="GO:0016787">
    <property type="term" value="F:hydrolase activity"/>
    <property type="evidence" value="ECO:0007669"/>
    <property type="project" value="UniProtKB-KW"/>
</dbReference>
<comment type="cofactor">
    <cofactor evidence="2">
        <name>Zn(2+)</name>
        <dbReference type="ChEBI" id="CHEBI:29105"/>
    </cofactor>
</comment>
<comment type="cofactor">
    <cofactor evidence="1">
        <name>Mg(2+)</name>
        <dbReference type="ChEBI" id="CHEBI:18420"/>
    </cofactor>
</comment>
<evidence type="ECO:0000256" key="1">
    <source>
        <dbReference type="ARBA" id="ARBA00001946"/>
    </source>
</evidence>
<evidence type="ECO:0000256" key="7">
    <source>
        <dbReference type="ARBA" id="ARBA00022842"/>
    </source>
</evidence>
<evidence type="ECO:0000256" key="8">
    <source>
        <dbReference type="ARBA" id="ARBA00023027"/>
    </source>
</evidence>
<dbReference type="InterPro" id="IPR015797">
    <property type="entry name" value="NUDIX_hydrolase-like_dom_sf"/>
</dbReference>
<name>A0ABU2ZEG5_9SPHN</name>
<keyword evidence="5" id="KW-0479">Metal-binding</keyword>
<evidence type="ECO:0000256" key="5">
    <source>
        <dbReference type="ARBA" id="ARBA00022723"/>
    </source>
</evidence>
<dbReference type="Gene3D" id="3.90.79.10">
    <property type="entry name" value="Nucleoside Triphosphate Pyrophosphohydrolase"/>
    <property type="match status" value="1"/>
</dbReference>
<dbReference type="CDD" id="cd03429">
    <property type="entry name" value="NUDIX_NADH_pyrophosphatase_Nudt13"/>
    <property type="match status" value="1"/>
</dbReference>